<dbReference type="SUPFAM" id="SSF54814">
    <property type="entry name" value="Prokaryotic type KH domain (KH-domain type II)"/>
    <property type="match status" value="1"/>
</dbReference>
<dbReference type="InterPro" id="IPR030842">
    <property type="entry name" value="TF_NusA_bacterial"/>
</dbReference>
<dbReference type="InterPro" id="IPR015946">
    <property type="entry name" value="KH_dom-like_a/b"/>
</dbReference>
<feature type="non-terminal residue" evidence="9">
    <location>
        <position position="282"/>
    </location>
</feature>
<dbReference type="FunFam" id="3.30.300.20:FF:000002">
    <property type="entry name" value="Transcription termination/antitermination protein NusA"/>
    <property type="match status" value="1"/>
</dbReference>
<evidence type="ECO:0000256" key="5">
    <source>
        <dbReference type="ARBA" id="ARBA00023015"/>
    </source>
</evidence>
<protein>
    <submittedName>
        <fullName evidence="9">Transcription termination/antitermination protein NusA</fullName>
    </submittedName>
</protein>
<dbReference type="GO" id="GO:0006353">
    <property type="term" value="P:DNA-templated transcription termination"/>
    <property type="evidence" value="ECO:0007669"/>
    <property type="project" value="UniProtKB-KW"/>
</dbReference>
<dbReference type="PANTHER" id="PTHR22648:SF0">
    <property type="entry name" value="TRANSCRIPTION TERMINATION_ANTITERMINATION PROTEIN NUSA"/>
    <property type="match status" value="1"/>
</dbReference>
<feature type="domain" description="Transcription factor NusA first KH" evidence="8">
    <location>
        <begin position="169"/>
        <end position="244"/>
    </location>
</feature>
<dbReference type="AlphaFoldDB" id="A0A955RWP8"/>
<evidence type="ECO:0000259" key="8">
    <source>
        <dbReference type="Pfam" id="PF13184"/>
    </source>
</evidence>
<reference evidence="9" key="1">
    <citation type="submission" date="2020-04" db="EMBL/GenBank/DDBJ databases">
        <authorList>
            <person name="Zhang T."/>
        </authorList>
    </citation>
    <scope>NUCLEOTIDE SEQUENCE</scope>
    <source>
        <strain evidence="9">HKST-UBA02</strain>
    </source>
</reference>
<proteinExistence type="predicted"/>
<dbReference type="PANTHER" id="PTHR22648">
    <property type="entry name" value="TRANSCRIPTION TERMINATION FACTOR NUSA"/>
    <property type="match status" value="1"/>
</dbReference>
<feature type="domain" description="Transcription factor NusA N-terminal" evidence="7">
    <location>
        <begin position="69"/>
        <end position="93"/>
    </location>
</feature>
<organism evidence="9 10">
    <name type="scientific">candidate division WWE3 bacterium</name>
    <dbReference type="NCBI Taxonomy" id="2053526"/>
    <lineage>
        <taxon>Bacteria</taxon>
        <taxon>Katanobacteria</taxon>
    </lineage>
</organism>
<sequence>MIRSEFMAAINAVASDRGIEPEEVLETLRHALLAAYRKDYGDPEGIEAHIDPDNGEISLVLDGEDVTPAGFGRIAAQTAKQVILQRVREAEKDAILSDYRDKIDTVVSGMLQRKEGRHWMVDIGRTIALMPIEEQVRNEDYHQNMRLKVVVEDIRPFRGREVVVVSRVSDELVRGLFEMEVPEVSSGAVEIKAIAREVGQRSKVAVTTNQEGVDPIGSAVGQRGVRVQAITDELMGEKIDIILWNPDVEKFIVAALSPAKVIGIKANTERQEAVVVVPEDQL</sequence>
<keyword evidence="1" id="KW-0806">Transcription termination</keyword>
<reference evidence="9" key="2">
    <citation type="journal article" date="2021" name="Microbiome">
        <title>Successional dynamics and alternative stable states in a saline activated sludge microbial community over 9 years.</title>
        <authorList>
            <person name="Wang Y."/>
            <person name="Ye J."/>
            <person name="Ju F."/>
            <person name="Liu L."/>
            <person name="Boyd J.A."/>
            <person name="Deng Y."/>
            <person name="Parks D.H."/>
            <person name="Jiang X."/>
            <person name="Yin X."/>
            <person name="Woodcroft B.J."/>
            <person name="Tyson G.W."/>
            <person name="Hugenholtz P."/>
            <person name="Polz M.F."/>
            <person name="Zhang T."/>
        </authorList>
    </citation>
    <scope>NUCLEOTIDE SEQUENCE</scope>
    <source>
        <strain evidence="9">HKST-UBA02</strain>
    </source>
</reference>
<dbReference type="EMBL" id="JAGQKY010000009">
    <property type="protein sequence ID" value="MCA9397273.1"/>
    <property type="molecule type" value="Genomic_DNA"/>
</dbReference>
<keyword evidence="4" id="KW-0694">RNA-binding</keyword>
<dbReference type="Gene3D" id="3.30.300.20">
    <property type="match status" value="2"/>
</dbReference>
<dbReference type="SUPFAM" id="SSF69705">
    <property type="entry name" value="Transcription factor NusA, N-terminal domain"/>
    <property type="match status" value="1"/>
</dbReference>
<dbReference type="Gene3D" id="2.40.50.140">
    <property type="entry name" value="Nucleic acid-binding proteins"/>
    <property type="match status" value="1"/>
</dbReference>
<evidence type="ECO:0000313" key="10">
    <source>
        <dbReference type="Proteomes" id="UP000699691"/>
    </source>
</evidence>
<gene>
    <name evidence="9" type="ORF">KC573_00440</name>
</gene>
<dbReference type="Proteomes" id="UP000699691">
    <property type="component" value="Unassembled WGS sequence"/>
</dbReference>
<evidence type="ECO:0000313" key="9">
    <source>
        <dbReference type="EMBL" id="MCA9397273.1"/>
    </source>
</evidence>
<accession>A0A955RWP8</accession>
<keyword evidence="5" id="KW-0805">Transcription regulation</keyword>
<feature type="domain" description="Transcription factor NusA N-terminal" evidence="7">
    <location>
        <begin position="5"/>
        <end position="60"/>
    </location>
</feature>
<evidence type="ECO:0000256" key="2">
    <source>
        <dbReference type="ARBA" id="ARBA00022490"/>
    </source>
</evidence>
<keyword evidence="2" id="KW-0963">Cytoplasm</keyword>
<dbReference type="Pfam" id="PF13184">
    <property type="entry name" value="KH_NusA_1st"/>
    <property type="match status" value="1"/>
</dbReference>
<dbReference type="Pfam" id="PF08529">
    <property type="entry name" value="NusA_N"/>
    <property type="match status" value="2"/>
</dbReference>
<evidence type="ECO:0000256" key="6">
    <source>
        <dbReference type="ARBA" id="ARBA00023163"/>
    </source>
</evidence>
<evidence type="ECO:0000256" key="4">
    <source>
        <dbReference type="ARBA" id="ARBA00022884"/>
    </source>
</evidence>
<keyword evidence="3" id="KW-0889">Transcription antitermination</keyword>
<dbReference type="InterPro" id="IPR009019">
    <property type="entry name" value="KH_sf_prok-type"/>
</dbReference>
<dbReference type="GO" id="GO:0003700">
    <property type="term" value="F:DNA-binding transcription factor activity"/>
    <property type="evidence" value="ECO:0007669"/>
    <property type="project" value="InterPro"/>
</dbReference>
<dbReference type="InterPro" id="IPR036555">
    <property type="entry name" value="NusA_N_sf"/>
</dbReference>
<dbReference type="InterPro" id="IPR013735">
    <property type="entry name" value="TF_NusA_N"/>
</dbReference>
<dbReference type="GO" id="GO:0031564">
    <property type="term" value="P:transcription antitermination"/>
    <property type="evidence" value="ECO:0007669"/>
    <property type="project" value="UniProtKB-KW"/>
</dbReference>
<evidence type="ECO:0000256" key="1">
    <source>
        <dbReference type="ARBA" id="ARBA00022472"/>
    </source>
</evidence>
<dbReference type="GO" id="GO:0005829">
    <property type="term" value="C:cytosol"/>
    <property type="evidence" value="ECO:0007669"/>
    <property type="project" value="TreeGrafter"/>
</dbReference>
<evidence type="ECO:0000259" key="7">
    <source>
        <dbReference type="Pfam" id="PF08529"/>
    </source>
</evidence>
<dbReference type="GO" id="GO:0003723">
    <property type="term" value="F:RNA binding"/>
    <property type="evidence" value="ECO:0007669"/>
    <property type="project" value="UniProtKB-KW"/>
</dbReference>
<dbReference type="InterPro" id="IPR012340">
    <property type="entry name" value="NA-bd_OB-fold"/>
</dbReference>
<dbReference type="Gene3D" id="3.30.1480.10">
    <property type="entry name" value="NusA, N-terminal domain"/>
    <property type="match status" value="1"/>
</dbReference>
<evidence type="ECO:0000256" key="3">
    <source>
        <dbReference type="ARBA" id="ARBA00022814"/>
    </source>
</evidence>
<dbReference type="InterPro" id="IPR025249">
    <property type="entry name" value="TF_NusA_KH_1st"/>
</dbReference>
<comment type="caution">
    <text evidence="9">The sequence shown here is derived from an EMBL/GenBank/DDBJ whole genome shotgun (WGS) entry which is preliminary data.</text>
</comment>
<dbReference type="CDD" id="cd02134">
    <property type="entry name" value="KH-II_NusA_rpt1"/>
    <property type="match status" value="1"/>
</dbReference>
<keyword evidence="6" id="KW-0804">Transcription</keyword>
<name>A0A955RWP8_UNCKA</name>
<dbReference type="SUPFAM" id="SSF50249">
    <property type="entry name" value="Nucleic acid-binding proteins"/>
    <property type="match status" value="1"/>
</dbReference>